<protein>
    <recommendedName>
        <fullName evidence="2">Negative regulator of flagellin synthesis</fullName>
    </recommendedName>
    <alternativeName>
        <fullName evidence="8">Anti-sigma-28 factor</fullName>
    </alternativeName>
</protein>
<keyword evidence="3" id="KW-0678">Repressor</keyword>
<keyword evidence="4" id="KW-1005">Bacterial flagellum biogenesis</keyword>
<keyword evidence="12" id="KW-1185">Reference proteome</keyword>
<evidence type="ECO:0000256" key="6">
    <source>
        <dbReference type="ARBA" id="ARBA00023163"/>
    </source>
</evidence>
<evidence type="ECO:0000256" key="3">
    <source>
        <dbReference type="ARBA" id="ARBA00022491"/>
    </source>
</evidence>
<comment type="caution">
    <text evidence="11">The sequence shown here is derived from an EMBL/GenBank/DDBJ whole genome shotgun (WGS) entry which is preliminary data.</text>
</comment>
<feature type="domain" description="Anti-sigma-28 factor FlgM C-terminal" evidence="10">
    <location>
        <begin position="40"/>
        <end position="94"/>
    </location>
</feature>
<organism evidence="11 12">
    <name type="scientific">Pleionea mediterranea</name>
    <dbReference type="NCBI Taxonomy" id="523701"/>
    <lineage>
        <taxon>Bacteria</taxon>
        <taxon>Pseudomonadati</taxon>
        <taxon>Pseudomonadota</taxon>
        <taxon>Gammaproteobacteria</taxon>
        <taxon>Oceanospirillales</taxon>
        <taxon>Pleioneaceae</taxon>
        <taxon>Pleionea</taxon>
    </lineage>
</organism>
<dbReference type="EMBL" id="QGGU01000008">
    <property type="protein sequence ID" value="PWK49194.1"/>
    <property type="molecule type" value="Genomic_DNA"/>
</dbReference>
<evidence type="ECO:0000256" key="1">
    <source>
        <dbReference type="ARBA" id="ARBA00005322"/>
    </source>
</evidence>
<dbReference type="SUPFAM" id="SSF101498">
    <property type="entry name" value="Anti-sigma factor FlgM"/>
    <property type="match status" value="1"/>
</dbReference>
<feature type="region of interest" description="Disordered" evidence="9">
    <location>
        <begin position="1"/>
        <end position="41"/>
    </location>
</feature>
<dbReference type="Pfam" id="PF04316">
    <property type="entry name" value="FlgM"/>
    <property type="match status" value="1"/>
</dbReference>
<gene>
    <name evidence="11" type="ORF">C8D97_108103</name>
</gene>
<accession>A0A316FKG2</accession>
<comment type="similarity">
    <text evidence="1">Belongs to the FlgM family.</text>
</comment>
<evidence type="ECO:0000256" key="2">
    <source>
        <dbReference type="ARBA" id="ARBA00017823"/>
    </source>
</evidence>
<sequence length="103" mass="11248">MVIDVRNVGSGKISTNSTKSKKLKDNAVSNADDSGDTAADSVELTGKASQIQSLIKQMMSSPVVDNSRVEPVKEKVDQGRYEIEPERVANKMLDFEVGYSKVR</sequence>
<dbReference type="InterPro" id="IPR007412">
    <property type="entry name" value="FlgM"/>
</dbReference>
<keyword evidence="6" id="KW-0804">Transcription</keyword>
<comment type="function">
    <text evidence="7">Responsible for the coupling of flagellin expression to flagellar assembly by preventing expression of the flagellin genes when a component of the middle class of proteins is defective. It negatively regulates flagellar genes by inhibiting the activity of FliA by directly binding to FliA.</text>
</comment>
<proteinExistence type="inferred from homology"/>
<evidence type="ECO:0000313" key="11">
    <source>
        <dbReference type="EMBL" id="PWK49194.1"/>
    </source>
</evidence>
<dbReference type="Proteomes" id="UP000245790">
    <property type="component" value="Unassembled WGS sequence"/>
</dbReference>
<dbReference type="InterPro" id="IPR031316">
    <property type="entry name" value="FlgM_C"/>
</dbReference>
<dbReference type="AlphaFoldDB" id="A0A316FKG2"/>
<evidence type="ECO:0000259" key="10">
    <source>
        <dbReference type="Pfam" id="PF04316"/>
    </source>
</evidence>
<reference evidence="11 12" key="1">
    <citation type="submission" date="2018-05" db="EMBL/GenBank/DDBJ databases">
        <title>Genomic Encyclopedia of Type Strains, Phase IV (KMG-IV): sequencing the most valuable type-strain genomes for metagenomic binning, comparative biology and taxonomic classification.</title>
        <authorList>
            <person name="Goeker M."/>
        </authorList>
    </citation>
    <scope>NUCLEOTIDE SEQUENCE [LARGE SCALE GENOMIC DNA]</scope>
    <source>
        <strain evidence="11 12">DSM 25350</strain>
    </source>
</reference>
<evidence type="ECO:0000256" key="7">
    <source>
        <dbReference type="ARBA" id="ARBA00024739"/>
    </source>
</evidence>
<evidence type="ECO:0000256" key="5">
    <source>
        <dbReference type="ARBA" id="ARBA00023015"/>
    </source>
</evidence>
<keyword evidence="5" id="KW-0805">Transcription regulation</keyword>
<evidence type="ECO:0000256" key="9">
    <source>
        <dbReference type="SAM" id="MobiDB-lite"/>
    </source>
</evidence>
<name>A0A316FKG2_9GAMM</name>
<evidence type="ECO:0000313" key="12">
    <source>
        <dbReference type="Proteomes" id="UP000245790"/>
    </source>
</evidence>
<dbReference type="RefSeq" id="WP_109763995.1">
    <property type="nucleotide sequence ID" value="NZ_QGGU01000008.1"/>
</dbReference>
<dbReference type="OrthoDB" id="6120348at2"/>
<dbReference type="InterPro" id="IPR035890">
    <property type="entry name" value="Anti-sigma-28_factor_FlgM_sf"/>
</dbReference>
<evidence type="ECO:0000256" key="4">
    <source>
        <dbReference type="ARBA" id="ARBA00022795"/>
    </source>
</evidence>
<dbReference type="GO" id="GO:0044781">
    <property type="term" value="P:bacterial-type flagellum organization"/>
    <property type="evidence" value="ECO:0007669"/>
    <property type="project" value="UniProtKB-KW"/>
</dbReference>
<dbReference type="NCBIfam" id="TIGR03824">
    <property type="entry name" value="FlgM_jcvi"/>
    <property type="match status" value="1"/>
</dbReference>
<evidence type="ECO:0000256" key="8">
    <source>
        <dbReference type="ARBA" id="ARBA00030117"/>
    </source>
</evidence>
<dbReference type="GO" id="GO:0045892">
    <property type="term" value="P:negative regulation of DNA-templated transcription"/>
    <property type="evidence" value="ECO:0007669"/>
    <property type="project" value="InterPro"/>
</dbReference>